<gene>
    <name evidence="1" type="ORF">OVN18_11190</name>
</gene>
<name>A0A9E8MNA4_9MICO</name>
<reference evidence="1" key="1">
    <citation type="submission" date="2022-11" db="EMBL/GenBank/DDBJ databases">
        <title>Description of Microcella daejonensis nov. sp, isolated from riverside soil.</title>
        <authorList>
            <person name="Molina K.M."/>
            <person name="Kim S.B."/>
        </authorList>
    </citation>
    <scope>NUCLEOTIDE SEQUENCE</scope>
    <source>
        <strain evidence="1">MMS21-STM12</strain>
    </source>
</reference>
<dbReference type="Pfam" id="PF11343">
    <property type="entry name" value="DUF3145"/>
    <property type="match status" value="1"/>
</dbReference>
<protein>
    <submittedName>
        <fullName evidence="1">DUF3145 domain-containing protein</fullName>
    </submittedName>
</protein>
<proteinExistence type="predicted"/>
<dbReference type="InterPro" id="IPR021491">
    <property type="entry name" value="DUF3145"/>
</dbReference>
<dbReference type="EMBL" id="CP113089">
    <property type="protein sequence ID" value="WAB82779.1"/>
    <property type="molecule type" value="Genomic_DNA"/>
</dbReference>
<sequence length="179" mass="19503">MTTGASSSTTDAASAPVARGVLYVHSAPRALSPHIEWAAGRALGRPVSFDWIEQPALAGAQRTEFVWEGDRGSAARMASALRGWEHLRFEVTEDAGHGTDGGRWMHTPDLGIFYAQTDVAGNMVIPEDRLRYAMEVAGSNALELHRELRLALGQAWDDELEAFRHAGDGSRVVWLHRAG</sequence>
<evidence type="ECO:0000313" key="1">
    <source>
        <dbReference type="EMBL" id="WAB82779.1"/>
    </source>
</evidence>
<dbReference type="AlphaFoldDB" id="A0A9E8MNA4"/>
<evidence type="ECO:0000313" key="2">
    <source>
        <dbReference type="Proteomes" id="UP001164706"/>
    </source>
</evidence>
<keyword evidence="2" id="KW-1185">Reference proteome</keyword>
<organism evidence="1 2">
    <name type="scientific">Microcella daejeonensis</name>
    <dbReference type="NCBI Taxonomy" id="2994971"/>
    <lineage>
        <taxon>Bacteria</taxon>
        <taxon>Bacillati</taxon>
        <taxon>Actinomycetota</taxon>
        <taxon>Actinomycetes</taxon>
        <taxon>Micrococcales</taxon>
        <taxon>Microbacteriaceae</taxon>
        <taxon>Microcella</taxon>
    </lineage>
</organism>
<dbReference type="RefSeq" id="WP_267783023.1">
    <property type="nucleotide sequence ID" value="NZ_CP113089.1"/>
</dbReference>
<accession>A0A9E8MNA4</accession>
<dbReference type="KEGG" id="mdb:OVN18_11190"/>
<dbReference type="Proteomes" id="UP001164706">
    <property type="component" value="Chromosome"/>
</dbReference>